<dbReference type="InterPro" id="IPR025495">
    <property type="entry name" value="DUF4386"/>
</dbReference>
<name>X1GN31_9ZZZZ</name>
<dbReference type="EMBL" id="BARU01012600">
    <property type="protein sequence ID" value="GAH43004.1"/>
    <property type="molecule type" value="Genomic_DNA"/>
</dbReference>
<dbReference type="AlphaFoldDB" id="X1GN31"/>
<organism evidence="2">
    <name type="scientific">marine sediment metagenome</name>
    <dbReference type="NCBI Taxonomy" id="412755"/>
    <lineage>
        <taxon>unclassified sequences</taxon>
        <taxon>metagenomes</taxon>
        <taxon>ecological metagenomes</taxon>
    </lineage>
</organism>
<dbReference type="Pfam" id="PF14329">
    <property type="entry name" value="DUF4386"/>
    <property type="match status" value="1"/>
</dbReference>
<proteinExistence type="predicted"/>
<keyword evidence="1" id="KW-1133">Transmembrane helix</keyword>
<protein>
    <recommendedName>
        <fullName evidence="3">DUF4386 domain-containing protein</fullName>
    </recommendedName>
</protein>
<evidence type="ECO:0008006" key="3">
    <source>
        <dbReference type="Google" id="ProtNLM"/>
    </source>
</evidence>
<evidence type="ECO:0000313" key="2">
    <source>
        <dbReference type="EMBL" id="GAH43004.1"/>
    </source>
</evidence>
<sequence>LPLGYLVFKSGYIPRILGILLMIGWFGYMLEFFTFFLFPDFNAAIEPVFTITGIGEFLLVLWLLIKGVNVEQWKKRALESA</sequence>
<reference evidence="2" key="1">
    <citation type="journal article" date="2014" name="Front. Microbiol.">
        <title>High frequency of phylogenetically diverse reductive dehalogenase-homologous genes in deep subseafloor sedimentary metagenomes.</title>
        <authorList>
            <person name="Kawai M."/>
            <person name="Futagami T."/>
            <person name="Toyoda A."/>
            <person name="Takaki Y."/>
            <person name="Nishi S."/>
            <person name="Hori S."/>
            <person name="Arai W."/>
            <person name="Tsubouchi T."/>
            <person name="Morono Y."/>
            <person name="Uchiyama I."/>
            <person name="Ito T."/>
            <person name="Fujiyama A."/>
            <person name="Inagaki F."/>
            <person name="Takami H."/>
        </authorList>
    </citation>
    <scope>NUCLEOTIDE SEQUENCE</scope>
    <source>
        <strain evidence="2">Expedition CK06-06</strain>
    </source>
</reference>
<gene>
    <name evidence="2" type="ORF">S03H2_23154</name>
</gene>
<feature type="non-terminal residue" evidence="2">
    <location>
        <position position="1"/>
    </location>
</feature>
<evidence type="ECO:0000256" key="1">
    <source>
        <dbReference type="SAM" id="Phobius"/>
    </source>
</evidence>
<feature type="transmembrane region" description="Helical" evidence="1">
    <location>
        <begin position="44"/>
        <end position="65"/>
    </location>
</feature>
<comment type="caution">
    <text evidence="2">The sequence shown here is derived from an EMBL/GenBank/DDBJ whole genome shotgun (WGS) entry which is preliminary data.</text>
</comment>
<accession>X1GN31</accession>
<keyword evidence="1" id="KW-0472">Membrane</keyword>
<feature type="transmembrane region" description="Helical" evidence="1">
    <location>
        <begin position="12"/>
        <end position="38"/>
    </location>
</feature>
<keyword evidence="1" id="KW-0812">Transmembrane</keyword>